<dbReference type="EMBL" id="SLXV01000005">
    <property type="protein sequence ID" value="TCP69838.1"/>
    <property type="molecule type" value="Genomic_DNA"/>
</dbReference>
<dbReference type="Pfam" id="PF01210">
    <property type="entry name" value="NAD_Gly3P_dh_N"/>
    <property type="match status" value="1"/>
</dbReference>
<dbReference type="InterPro" id="IPR013328">
    <property type="entry name" value="6PGD_dom2"/>
</dbReference>
<organism evidence="20 21">
    <name type="scientific">Baia soyae</name>
    <dbReference type="NCBI Taxonomy" id="1544746"/>
    <lineage>
        <taxon>Bacteria</taxon>
        <taxon>Bacillati</taxon>
        <taxon>Bacillota</taxon>
        <taxon>Bacilli</taxon>
        <taxon>Bacillales</taxon>
        <taxon>Thermoactinomycetaceae</taxon>
        <taxon>Baia</taxon>
    </lineage>
</organism>
<protein>
    <recommendedName>
        <fullName evidence="11 13">Glycerol-3-phosphate dehydrogenase [NAD(P)+]</fullName>
        <ecNumber evidence="10 13">1.1.1.94</ecNumber>
    </recommendedName>
    <alternativeName>
        <fullName evidence="13">NAD(P)(+)-dependent glycerol-3-phosphate dehydrogenase</fullName>
    </alternativeName>
    <alternativeName>
        <fullName evidence="12 13">NAD(P)H-dependent dihydroxyacetone-phosphate reductase</fullName>
    </alternativeName>
</protein>
<dbReference type="GO" id="GO:0051287">
    <property type="term" value="F:NAD binding"/>
    <property type="evidence" value="ECO:0007669"/>
    <property type="project" value="InterPro"/>
</dbReference>
<dbReference type="GO" id="GO:0005829">
    <property type="term" value="C:cytosol"/>
    <property type="evidence" value="ECO:0007669"/>
    <property type="project" value="TreeGrafter"/>
</dbReference>
<feature type="binding site" evidence="15">
    <location>
        <position position="106"/>
    </location>
    <ligand>
        <name>substrate</name>
    </ligand>
</feature>
<feature type="binding site" evidence="13">
    <location>
        <position position="136"/>
    </location>
    <ligand>
        <name>sn-glycerol 3-phosphate</name>
        <dbReference type="ChEBI" id="CHEBI:57597"/>
    </ligand>
</feature>
<dbReference type="GO" id="GO:0005975">
    <property type="term" value="P:carbohydrate metabolic process"/>
    <property type="evidence" value="ECO:0007669"/>
    <property type="project" value="InterPro"/>
</dbReference>
<feature type="binding site" evidence="13">
    <location>
        <position position="244"/>
    </location>
    <ligand>
        <name>sn-glycerol 3-phosphate</name>
        <dbReference type="ChEBI" id="CHEBI:57597"/>
    </ligand>
</feature>
<keyword evidence="21" id="KW-1185">Reference proteome</keyword>
<comment type="catalytic activity">
    <reaction evidence="13">
        <text>sn-glycerol 3-phosphate + NAD(+) = dihydroxyacetone phosphate + NADH + H(+)</text>
        <dbReference type="Rhea" id="RHEA:11092"/>
        <dbReference type="ChEBI" id="CHEBI:15378"/>
        <dbReference type="ChEBI" id="CHEBI:57540"/>
        <dbReference type="ChEBI" id="CHEBI:57597"/>
        <dbReference type="ChEBI" id="CHEBI:57642"/>
        <dbReference type="ChEBI" id="CHEBI:57945"/>
        <dbReference type="EC" id="1.1.1.94"/>
    </reaction>
</comment>
<feature type="binding site" evidence="13">
    <location>
        <position position="12"/>
    </location>
    <ligand>
        <name>NADPH</name>
        <dbReference type="ChEBI" id="CHEBI:57783"/>
    </ligand>
</feature>
<dbReference type="SUPFAM" id="SSF48179">
    <property type="entry name" value="6-phosphogluconate dehydrogenase C-terminal domain-like"/>
    <property type="match status" value="1"/>
</dbReference>
<dbReference type="FunFam" id="1.10.1040.10:FF:000001">
    <property type="entry name" value="Glycerol-3-phosphate dehydrogenase [NAD(P)+]"/>
    <property type="match status" value="1"/>
</dbReference>
<feature type="domain" description="Glycerol-3-phosphate dehydrogenase NAD-dependent C-terminal" evidence="19">
    <location>
        <begin position="180"/>
        <end position="320"/>
    </location>
</feature>
<dbReference type="PIRSF" id="PIRSF000114">
    <property type="entry name" value="Glycerol-3-P_dh"/>
    <property type="match status" value="1"/>
</dbReference>
<feature type="binding site" evidence="13">
    <location>
        <position position="138"/>
    </location>
    <ligand>
        <name>sn-glycerol 3-phosphate</name>
        <dbReference type="ChEBI" id="CHEBI:57597"/>
    </ligand>
</feature>
<feature type="binding site" evidence="13">
    <location>
        <position position="32"/>
    </location>
    <ligand>
        <name>NADPH</name>
        <dbReference type="ChEBI" id="CHEBI:57783"/>
    </ligand>
</feature>
<dbReference type="NCBIfam" id="NF000941">
    <property type="entry name" value="PRK00094.1-3"/>
    <property type="match status" value="1"/>
</dbReference>
<evidence type="ECO:0000259" key="19">
    <source>
        <dbReference type="Pfam" id="PF07479"/>
    </source>
</evidence>
<comment type="function">
    <text evidence="13">Catalyzes the reduction of the glycolytic intermediate dihydroxyacetone phosphate (DHAP) to sn-glycerol 3-phosphate (G3P), the key precursor for phospholipid synthesis.</text>
</comment>
<dbReference type="Pfam" id="PF07479">
    <property type="entry name" value="NAD_Gly3P_dh_C"/>
    <property type="match status" value="1"/>
</dbReference>
<feature type="binding site" evidence="13">
    <location>
        <position position="255"/>
    </location>
    <ligand>
        <name>NADPH</name>
        <dbReference type="ChEBI" id="CHEBI:57783"/>
    </ligand>
</feature>
<dbReference type="HAMAP" id="MF_00394">
    <property type="entry name" value="NAD_Glyc3P_dehydrog"/>
    <property type="match status" value="1"/>
</dbReference>
<keyword evidence="6 13" id="KW-0443">Lipid metabolism</keyword>
<dbReference type="PANTHER" id="PTHR11728:SF1">
    <property type="entry name" value="GLYCEROL-3-PHOSPHATE DEHYDROGENASE [NAD(+)] 2, CHLOROPLASTIC"/>
    <property type="match status" value="1"/>
</dbReference>
<dbReference type="OrthoDB" id="9812273at2"/>
<keyword evidence="5 13" id="KW-0520">NAD</keyword>
<dbReference type="Gene3D" id="3.40.50.720">
    <property type="entry name" value="NAD(P)-binding Rossmann-like Domain"/>
    <property type="match status" value="1"/>
</dbReference>
<evidence type="ECO:0000313" key="21">
    <source>
        <dbReference type="Proteomes" id="UP000294746"/>
    </source>
</evidence>
<dbReference type="PRINTS" id="PR00077">
    <property type="entry name" value="GPDHDRGNASE"/>
</dbReference>
<dbReference type="FunFam" id="3.40.50.720:FF:000019">
    <property type="entry name" value="Glycerol-3-phosphate dehydrogenase [NAD(P)+]"/>
    <property type="match status" value="1"/>
</dbReference>
<dbReference type="AlphaFoldDB" id="A0A4R2RYM4"/>
<feature type="binding site" evidence="13">
    <location>
        <position position="49"/>
    </location>
    <ligand>
        <name>NADPH</name>
        <dbReference type="ChEBI" id="CHEBI:57783"/>
    </ligand>
</feature>
<feature type="binding site" evidence="13">
    <location>
        <position position="281"/>
    </location>
    <ligand>
        <name>NADPH</name>
        <dbReference type="ChEBI" id="CHEBI:57783"/>
    </ligand>
</feature>
<feature type="binding site" evidence="16">
    <location>
        <position position="140"/>
    </location>
    <ligand>
        <name>NAD(+)</name>
        <dbReference type="ChEBI" id="CHEBI:57540"/>
    </ligand>
</feature>
<feature type="binding site" evidence="13">
    <location>
        <position position="191"/>
    </location>
    <ligand>
        <name>sn-glycerol 3-phosphate</name>
        <dbReference type="ChEBI" id="CHEBI:57597"/>
    </ligand>
</feature>
<evidence type="ECO:0000256" key="10">
    <source>
        <dbReference type="ARBA" id="ARBA00066687"/>
    </source>
</evidence>
<dbReference type="SUPFAM" id="SSF51735">
    <property type="entry name" value="NAD(P)-binding Rossmann-fold domains"/>
    <property type="match status" value="1"/>
</dbReference>
<accession>A0A4R2RYM4</accession>
<evidence type="ECO:0000256" key="4">
    <source>
        <dbReference type="ARBA" id="ARBA00023002"/>
    </source>
</evidence>
<evidence type="ECO:0000256" key="17">
    <source>
        <dbReference type="RuleBase" id="RU000437"/>
    </source>
</evidence>
<comment type="similarity">
    <text evidence="1 13 17">Belongs to the NAD-dependent glycerol-3-phosphate dehydrogenase family.</text>
</comment>
<feature type="binding site" evidence="13">
    <location>
        <position position="140"/>
    </location>
    <ligand>
        <name>NADPH</name>
        <dbReference type="ChEBI" id="CHEBI:57783"/>
    </ligand>
</feature>
<feature type="binding site" evidence="13">
    <location>
        <position position="255"/>
    </location>
    <ligand>
        <name>sn-glycerol 3-phosphate</name>
        <dbReference type="ChEBI" id="CHEBI:57597"/>
    </ligand>
</feature>
<comment type="caution">
    <text evidence="20">The sequence shown here is derived from an EMBL/GenBank/DDBJ whole genome shotgun (WGS) entry which is preliminary data.</text>
</comment>
<dbReference type="GO" id="GO:0141153">
    <property type="term" value="F:glycerol-3-phosphate dehydrogenase (NADP+) activity"/>
    <property type="evidence" value="ECO:0007669"/>
    <property type="project" value="RHEA"/>
</dbReference>
<feature type="binding site" evidence="13">
    <location>
        <position position="254"/>
    </location>
    <ligand>
        <name>sn-glycerol 3-phosphate</name>
        <dbReference type="ChEBI" id="CHEBI:57597"/>
    </ligand>
</feature>
<feature type="binding site" evidence="13">
    <location>
        <position position="11"/>
    </location>
    <ligand>
        <name>NADPH</name>
        <dbReference type="ChEBI" id="CHEBI:57783"/>
    </ligand>
</feature>
<dbReference type="RefSeq" id="WP_131847942.1">
    <property type="nucleotide sequence ID" value="NZ_SLXV01000005.1"/>
</dbReference>
<evidence type="ECO:0000256" key="3">
    <source>
        <dbReference type="ARBA" id="ARBA00022857"/>
    </source>
</evidence>
<dbReference type="GO" id="GO:0046167">
    <property type="term" value="P:glycerol-3-phosphate biosynthetic process"/>
    <property type="evidence" value="ECO:0007669"/>
    <property type="project" value="UniProtKB-UniRule"/>
</dbReference>
<evidence type="ECO:0000256" key="7">
    <source>
        <dbReference type="ARBA" id="ARBA00023209"/>
    </source>
</evidence>
<dbReference type="InterPro" id="IPR008927">
    <property type="entry name" value="6-PGluconate_DH-like_C_sf"/>
</dbReference>
<evidence type="ECO:0000313" key="20">
    <source>
        <dbReference type="EMBL" id="TCP69838.1"/>
    </source>
</evidence>
<dbReference type="GO" id="GO:0008654">
    <property type="term" value="P:phospholipid biosynthetic process"/>
    <property type="evidence" value="ECO:0007669"/>
    <property type="project" value="UniProtKB-KW"/>
</dbReference>
<dbReference type="GO" id="GO:0141152">
    <property type="term" value="F:glycerol-3-phosphate dehydrogenase (NAD+) activity"/>
    <property type="evidence" value="ECO:0007669"/>
    <property type="project" value="RHEA"/>
</dbReference>
<keyword evidence="13" id="KW-0963">Cytoplasm</keyword>
<dbReference type="GO" id="GO:0046168">
    <property type="term" value="P:glycerol-3-phosphate catabolic process"/>
    <property type="evidence" value="ECO:0007669"/>
    <property type="project" value="InterPro"/>
</dbReference>
<feature type="binding site" evidence="13">
    <location>
        <position position="256"/>
    </location>
    <ligand>
        <name>sn-glycerol 3-phosphate</name>
        <dbReference type="ChEBI" id="CHEBI:57597"/>
    </ligand>
</feature>
<feature type="binding site" evidence="13">
    <location>
        <position position="106"/>
    </location>
    <ligand>
        <name>sn-glycerol 3-phosphate</name>
        <dbReference type="ChEBI" id="CHEBI:57597"/>
    </ligand>
</feature>
<comment type="catalytic activity">
    <reaction evidence="9">
        <text>sn-glycerol 3-phosphate + NADP(+) = dihydroxyacetone phosphate + NADPH + H(+)</text>
        <dbReference type="Rhea" id="RHEA:11096"/>
        <dbReference type="ChEBI" id="CHEBI:15378"/>
        <dbReference type="ChEBI" id="CHEBI:57597"/>
        <dbReference type="ChEBI" id="CHEBI:57642"/>
        <dbReference type="ChEBI" id="CHEBI:57783"/>
        <dbReference type="ChEBI" id="CHEBI:58349"/>
        <dbReference type="EC" id="1.1.1.94"/>
    </reaction>
    <physiologicalReaction direction="right-to-left" evidence="9">
        <dbReference type="Rhea" id="RHEA:11098"/>
    </physiologicalReaction>
</comment>
<evidence type="ECO:0000256" key="11">
    <source>
        <dbReference type="ARBA" id="ARBA00069372"/>
    </source>
</evidence>
<comment type="subcellular location">
    <subcellularLocation>
        <location evidence="13">Cytoplasm</location>
    </subcellularLocation>
</comment>
<keyword evidence="2 13" id="KW-0444">Lipid biosynthesis</keyword>
<evidence type="ECO:0000259" key="18">
    <source>
        <dbReference type="Pfam" id="PF01210"/>
    </source>
</evidence>
<proteinExistence type="inferred from homology"/>
<evidence type="ECO:0000256" key="12">
    <source>
        <dbReference type="ARBA" id="ARBA00080511"/>
    </source>
</evidence>
<comment type="pathway">
    <text evidence="13">Membrane lipid metabolism; glycerophospholipid metabolism.</text>
</comment>
<feature type="binding site" evidence="16">
    <location>
        <position position="255"/>
    </location>
    <ligand>
        <name>NAD(+)</name>
        <dbReference type="ChEBI" id="CHEBI:57540"/>
    </ligand>
</feature>
<dbReference type="InterPro" id="IPR006109">
    <property type="entry name" value="G3P_DH_NAD-dep_C"/>
</dbReference>
<feature type="binding site" evidence="13">
    <location>
        <position position="106"/>
    </location>
    <ligand>
        <name>NADPH</name>
        <dbReference type="ChEBI" id="CHEBI:57783"/>
    </ligand>
</feature>
<evidence type="ECO:0000256" key="13">
    <source>
        <dbReference type="HAMAP-Rule" id="MF_00394"/>
    </source>
</evidence>
<dbReference type="Proteomes" id="UP000294746">
    <property type="component" value="Unassembled WGS sequence"/>
</dbReference>
<keyword evidence="8 13" id="KW-1208">Phospholipid metabolism</keyword>
<feature type="binding site" evidence="13">
    <location>
        <position position="279"/>
    </location>
    <ligand>
        <name>NADPH</name>
        <dbReference type="ChEBI" id="CHEBI:57783"/>
    </ligand>
</feature>
<keyword evidence="13" id="KW-0547">Nucleotide-binding</keyword>
<keyword evidence="3 13" id="KW-0521">NADP</keyword>
<evidence type="ECO:0000256" key="15">
    <source>
        <dbReference type="PIRSR" id="PIRSR000114-2"/>
    </source>
</evidence>
<name>A0A4R2RYM4_9BACL</name>
<gene>
    <name evidence="13" type="primary">gpsA</name>
    <name evidence="20" type="ORF">EDD57_10521</name>
</gene>
<evidence type="ECO:0000256" key="5">
    <source>
        <dbReference type="ARBA" id="ARBA00023027"/>
    </source>
</evidence>
<dbReference type="NCBIfam" id="NF000940">
    <property type="entry name" value="PRK00094.1-2"/>
    <property type="match status" value="1"/>
</dbReference>
<dbReference type="Gene3D" id="1.10.1040.10">
    <property type="entry name" value="N-(1-d-carboxylethyl)-l-norvaline Dehydrogenase, domain 2"/>
    <property type="match status" value="1"/>
</dbReference>
<evidence type="ECO:0000256" key="14">
    <source>
        <dbReference type="PIRSR" id="PIRSR000114-1"/>
    </source>
</evidence>
<feature type="binding site" evidence="16">
    <location>
        <begin position="8"/>
        <end position="13"/>
    </location>
    <ligand>
        <name>NAD(+)</name>
        <dbReference type="ChEBI" id="CHEBI:57540"/>
    </ligand>
</feature>
<sequence length="340" mass="36956">MKNVAVLGAGSWGTALASVLAENGNETRLYARRLSAVQEINTYHTNEHYLPKASLAPSLQASANLSEVIRRSDVVVFVVPSQALRETARQVRPYLKPNSVIVHASKGLEVRTFKRMSQVLAEELPEHANQIVALTGPSHAEEVIQKLPTAVVVASKDSHAAEIAQSCFMNSYFRVYTNTDVIGCEMGGALKNVIALATGLCSGMEFGDNGIAALLTRGLAEMARLGFAMGAQPNTFVGLAGVGDLIATCTSPHSRNWRAGNMISQGKKLDQVLVEMGMVVEGVKTTEATYTMAKHYQVEMPITEQLYQVLFADKCPRKALTDLMSRDKTHELQDYVQGWS</sequence>
<reference evidence="20 21" key="1">
    <citation type="submission" date="2019-03" db="EMBL/GenBank/DDBJ databases">
        <title>Genomic Encyclopedia of Type Strains, Phase IV (KMG-IV): sequencing the most valuable type-strain genomes for metagenomic binning, comparative biology and taxonomic classification.</title>
        <authorList>
            <person name="Goeker M."/>
        </authorList>
    </citation>
    <scope>NUCLEOTIDE SEQUENCE [LARGE SCALE GENOMIC DNA]</scope>
    <source>
        <strain evidence="20 21">DSM 46831</strain>
    </source>
</reference>
<dbReference type="PANTHER" id="PTHR11728">
    <property type="entry name" value="GLYCEROL-3-PHOSPHATE DEHYDROGENASE"/>
    <property type="match status" value="1"/>
</dbReference>
<dbReference type="InterPro" id="IPR011128">
    <property type="entry name" value="G3P_DH_NAD-dep_N"/>
</dbReference>
<dbReference type="EC" id="1.1.1.94" evidence="10 13"/>
<evidence type="ECO:0000256" key="8">
    <source>
        <dbReference type="ARBA" id="ARBA00023264"/>
    </source>
</evidence>
<keyword evidence="4 13" id="KW-0560">Oxidoreductase</keyword>
<dbReference type="UniPathway" id="UPA00940"/>
<dbReference type="GO" id="GO:0006650">
    <property type="term" value="P:glycerophospholipid metabolic process"/>
    <property type="evidence" value="ECO:0007669"/>
    <property type="project" value="UniProtKB-UniRule"/>
</dbReference>
<keyword evidence="7 13" id="KW-0594">Phospholipid biosynthesis</keyword>
<dbReference type="InterPro" id="IPR036291">
    <property type="entry name" value="NAD(P)-bd_dom_sf"/>
</dbReference>
<evidence type="ECO:0000256" key="1">
    <source>
        <dbReference type="ARBA" id="ARBA00011009"/>
    </source>
</evidence>
<evidence type="ECO:0000256" key="2">
    <source>
        <dbReference type="ARBA" id="ARBA00022516"/>
    </source>
</evidence>
<dbReference type="NCBIfam" id="NF000942">
    <property type="entry name" value="PRK00094.1-4"/>
    <property type="match status" value="1"/>
</dbReference>
<dbReference type="PROSITE" id="PS00957">
    <property type="entry name" value="NAD_G3PDH"/>
    <property type="match status" value="1"/>
</dbReference>
<dbReference type="InterPro" id="IPR006168">
    <property type="entry name" value="G3P_DH_NAD-dep"/>
</dbReference>
<feature type="active site" description="Proton acceptor" evidence="13 14">
    <location>
        <position position="191"/>
    </location>
</feature>
<feature type="domain" description="Glycerol-3-phosphate dehydrogenase NAD-dependent N-terminal" evidence="18">
    <location>
        <begin position="3"/>
        <end position="160"/>
    </location>
</feature>
<evidence type="ECO:0000256" key="6">
    <source>
        <dbReference type="ARBA" id="ARBA00023098"/>
    </source>
</evidence>
<feature type="binding site" evidence="13">
    <location>
        <position position="33"/>
    </location>
    <ligand>
        <name>NADPH</name>
        <dbReference type="ChEBI" id="CHEBI:57783"/>
    </ligand>
</feature>
<evidence type="ECO:0000256" key="9">
    <source>
        <dbReference type="ARBA" id="ARBA00052716"/>
    </source>
</evidence>
<evidence type="ECO:0000256" key="16">
    <source>
        <dbReference type="PIRSR" id="PIRSR000114-3"/>
    </source>
</evidence>
<feature type="binding site" evidence="15">
    <location>
        <begin position="255"/>
        <end position="256"/>
    </location>
    <ligand>
        <name>substrate</name>
    </ligand>
</feature>